<name>A0A0E9SLT6_ANGAN</name>
<dbReference type="EMBL" id="GBXM01067099">
    <property type="protein sequence ID" value="JAH41478.1"/>
    <property type="molecule type" value="Transcribed_RNA"/>
</dbReference>
<evidence type="ECO:0000313" key="1">
    <source>
        <dbReference type="EMBL" id="JAH41478.1"/>
    </source>
</evidence>
<reference evidence="1" key="1">
    <citation type="submission" date="2014-11" db="EMBL/GenBank/DDBJ databases">
        <authorList>
            <person name="Amaro Gonzalez C."/>
        </authorList>
    </citation>
    <scope>NUCLEOTIDE SEQUENCE</scope>
</reference>
<protein>
    <submittedName>
        <fullName evidence="1">Uncharacterized protein</fullName>
    </submittedName>
</protein>
<reference evidence="1" key="2">
    <citation type="journal article" date="2015" name="Fish Shellfish Immunol.">
        <title>Early steps in the European eel (Anguilla anguilla)-Vibrio vulnificus interaction in the gills: Role of the RtxA13 toxin.</title>
        <authorList>
            <person name="Callol A."/>
            <person name="Pajuelo D."/>
            <person name="Ebbesson L."/>
            <person name="Teles M."/>
            <person name="MacKenzie S."/>
            <person name="Amaro C."/>
        </authorList>
    </citation>
    <scope>NUCLEOTIDE SEQUENCE</scope>
</reference>
<accession>A0A0E9SLT6</accession>
<proteinExistence type="predicted"/>
<dbReference type="AlphaFoldDB" id="A0A0E9SLT6"/>
<organism evidence="1">
    <name type="scientific">Anguilla anguilla</name>
    <name type="common">European freshwater eel</name>
    <name type="synonym">Muraena anguilla</name>
    <dbReference type="NCBI Taxonomy" id="7936"/>
    <lineage>
        <taxon>Eukaryota</taxon>
        <taxon>Metazoa</taxon>
        <taxon>Chordata</taxon>
        <taxon>Craniata</taxon>
        <taxon>Vertebrata</taxon>
        <taxon>Euteleostomi</taxon>
        <taxon>Actinopterygii</taxon>
        <taxon>Neopterygii</taxon>
        <taxon>Teleostei</taxon>
        <taxon>Anguilliformes</taxon>
        <taxon>Anguillidae</taxon>
        <taxon>Anguilla</taxon>
    </lineage>
</organism>
<sequence>MLKSEYIENDSITLMQYCGSWNFDES</sequence>